<dbReference type="SUPFAM" id="SSF52540">
    <property type="entry name" value="P-loop containing nucleoside triphosphate hydrolases"/>
    <property type="match status" value="1"/>
</dbReference>
<dbReference type="Pfam" id="PF08438">
    <property type="entry name" value="YGR210-like_G4"/>
    <property type="match status" value="1"/>
</dbReference>
<dbReference type="PANTHER" id="PTHR23305:SF1">
    <property type="entry name" value="OBG-TYPE G DOMAIN-CONTAINING PROTEIN"/>
    <property type="match status" value="1"/>
</dbReference>
<dbReference type="EMBL" id="CP001014">
    <property type="protein sequence ID" value="ACB40539.1"/>
    <property type="molecule type" value="Genomic_DNA"/>
</dbReference>
<dbReference type="GO" id="GO:0005525">
    <property type="term" value="F:GTP binding"/>
    <property type="evidence" value="ECO:0007669"/>
    <property type="project" value="InterPro"/>
</dbReference>
<gene>
    <name evidence="3" type="ordered locus">Tneu_1616</name>
</gene>
<feature type="domain" description="OBG-type G" evidence="2">
    <location>
        <begin position="7"/>
        <end position="276"/>
    </location>
</feature>
<organism evidence="3 4">
    <name type="scientific">Pyrobaculum neutrophilum (strain DSM 2338 / JCM 9278 / NBRC 100436 / V24Sta)</name>
    <name type="common">Thermoproteus neutrophilus</name>
    <dbReference type="NCBI Taxonomy" id="444157"/>
    <lineage>
        <taxon>Archaea</taxon>
        <taxon>Thermoproteota</taxon>
        <taxon>Thermoprotei</taxon>
        <taxon>Thermoproteales</taxon>
        <taxon>Thermoproteaceae</taxon>
        <taxon>Pyrobaculum</taxon>
    </lineage>
</organism>
<dbReference type="InterPro" id="IPR012675">
    <property type="entry name" value="Beta-grasp_dom_sf"/>
</dbReference>
<dbReference type="Gene3D" id="3.10.20.30">
    <property type="match status" value="1"/>
</dbReference>
<dbReference type="KEGG" id="tne:Tneu_1616"/>
<dbReference type="InterPro" id="IPR031167">
    <property type="entry name" value="G_OBG"/>
</dbReference>
<dbReference type="PROSITE" id="PS51710">
    <property type="entry name" value="G_OBG"/>
    <property type="match status" value="1"/>
</dbReference>
<sequence>MVTQARVQIGVVGKPNAGKSTFFAAATLKDVKISPTPFTTIDPNIGIGYVRIDGCPCSEIKCSPRTYAVVDGVCFAPVELIDVAGLVPGAWQGRGLGNQFLDHLRRAPVLIHVVDASGSTDEEGRLVKPGSHDPVSDVYFLEREVDMWMASILRKDWDRVVRQVEFSKRDTAEVLLEKLAGLGIGRAQIERALQEADLSKKPPSRWGEEGLLKFVGLARAYSKPIVIAANKIDIPEGEEGYRRLKEAFPDRIVVPTSAEAELALRRAAARGLIRYKPGDRSFEVVGQLTPQQKAVLDKIATLLEKWGSTGVTKAINTAVFDALKYVAVYPVEDEKKLSDKSGNVLPDLLLVPHTYTARDVAYAIHTELGERFVSAVDARSGRRLAADEPVSNGLIIKILAR</sequence>
<evidence type="ECO:0000256" key="1">
    <source>
        <dbReference type="ARBA" id="ARBA00022741"/>
    </source>
</evidence>
<dbReference type="Gene3D" id="1.10.8.470">
    <property type="match status" value="1"/>
</dbReference>
<dbReference type="InterPro" id="IPR013646">
    <property type="entry name" value="YGR210-like_G4"/>
</dbReference>
<dbReference type="GO" id="GO:0016887">
    <property type="term" value="F:ATP hydrolysis activity"/>
    <property type="evidence" value="ECO:0007669"/>
    <property type="project" value="TreeGrafter"/>
</dbReference>
<dbReference type="InterPro" id="IPR004095">
    <property type="entry name" value="TGS"/>
</dbReference>
<protein>
    <recommendedName>
        <fullName evidence="2">OBG-type G domain-containing protein</fullName>
    </recommendedName>
</protein>
<dbReference type="NCBIfam" id="NF007171">
    <property type="entry name" value="PRK09602.1"/>
    <property type="match status" value="1"/>
</dbReference>
<dbReference type="CDD" id="cd01899">
    <property type="entry name" value="Ygr210"/>
    <property type="match status" value="1"/>
</dbReference>
<dbReference type="InterPro" id="IPR012676">
    <property type="entry name" value="TGS-like"/>
</dbReference>
<keyword evidence="4" id="KW-1185">Reference proteome</keyword>
<dbReference type="PANTHER" id="PTHR23305">
    <property type="entry name" value="OBG GTPASE FAMILY"/>
    <property type="match status" value="1"/>
</dbReference>
<dbReference type="SUPFAM" id="SSF81271">
    <property type="entry name" value="TGS-like"/>
    <property type="match status" value="1"/>
</dbReference>
<name>B1Y9Y9_PYRNV</name>
<dbReference type="AlphaFoldDB" id="B1Y9Y9"/>
<dbReference type="InterPro" id="IPR027417">
    <property type="entry name" value="P-loop_NTPase"/>
</dbReference>
<proteinExistence type="predicted"/>
<dbReference type="Pfam" id="PF02824">
    <property type="entry name" value="TGS"/>
    <property type="match status" value="1"/>
</dbReference>
<dbReference type="InterPro" id="IPR006073">
    <property type="entry name" value="GTP-bd"/>
</dbReference>
<keyword evidence="1" id="KW-0547">Nucleotide-binding</keyword>
<dbReference type="RefSeq" id="WP_012350958.1">
    <property type="nucleotide sequence ID" value="NC_010525.1"/>
</dbReference>
<dbReference type="GeneID" id="6165788"/>
<dbReference type="Gene3D" id="3.40.50.300">
    <property type="entry name" value="P-loop containing nucleotide triphosphate hydrolases"/>
    <property type="match status" value="1"/>
</dbReference>
<dbReference type="HOGENOM" id="CLU_037276_1_0_2"/>
<dbReference type="STRING" id="444157.Tneu_1616"/>
<dbReference type="OrthoDB" id="5875at2157"/>
<dbReference type="Proteomes" id="UP000001694">
    <property type="component" value="Chromosome"/>
</dbReference>
<dbReference type="Pfam" id="PF01926">
    <property type="entry name" value="MMR_HSR1"/>
    <property type="match status" value="1"/>
</dbReference>
<dbReference type="GO" id="GO:0005737">
    <property type="term" value="C:cytoplasm"/>
    <property type="evidence" value="ECO:0007669"/>
    <property type="project" value="TreeGrafter"/>
</dbReference>
<reference evidence="3" key="1">
    <citation type="submission" date="2008-03" db="EMBL/GenBank/DDBJ databases">
        <title>Complete sequence of Thermoproteus neutrophilus V24Sta.</title>
        <authorList>
            <consortium name="US DOE Joint Genome Institute"/>
            <person name="Copeland A."/>
            <person name="Lucas S."/>
            <person name="Lapidus A."/>
            <person name="Glavina del Rio T."/>
            <person name="Dalin E."/>
            <person name="Tice H."/>
            <person name="Bruce D."/>
            <person name="Goodwin L."/>
            <person name="Pitluck S."/>
            <person name="Sims D."/>
            <person name="Brettin T."/>
            <person name="Detter J.C."/>
            <person name="Han C."/>
            <person name="Kuske C.R."/>
            <person name="Schmutz J."/>
            <person name="Larimer F."/>
            <person name="Land M."/>
            <person name="Hauser L."/>
            <person name="Kyrpides N."/>
            <person name="Mikhailova N."/>
            <person name="Biddle J.F."/>
            <person name="Zhang Z."/>
            <person name="Fitz-Gibbon S.T."/>
            <person name="Lowe T.M."/>
            <person name="Saltikov C."/>
            <person name="House C.H."/>
            <person name="Richardson P."/>
        </authorList>
    </citation>
    <scope>NUCLEOTIDE SEQUENCE [LARGE SCALE GENOMIC DNA]</scope>
    <source>
        <strain evidence="3">V24Sta</strain>
    </source>
</reference>
<dbReference type="eggNOG" id="arCOG00357">
    <property type="taxonomic scope" value="Archaea"/>
</dbReference>
<evidence type="ECO:0000259" key="2">
    <source>
        <dbReference type="PROSITE" id="PS51710"/>
    </source>
</evidence>
<evidence type="ECO:0000313" key="4">
    <source>
        <dbReference type="Proteomes" id="UP000001694"/>
    </source>
</evidence>
<evidence type="ECO:0000313" key="3">
    <source>
        <dbReference type="EMBL" id="ACB40539.1"/>
    </source>
</evidence>
<dbReference type="PRINTS" id="PR00326">
    <property type="entry name" value="GTP1OBG"/>
</dbReference>
<accession>B1Y9Y9</accession>